<evidence type="ECO:0000313" key="5">
    <source>
        <dbReference type="Proteomes" id="UP001172102"/>
    </source>
</evidence>
<evidence type="ECO:0000313" key="4">
    <source>
        <dbReference type="EMBL" id="KAK0724259.1"/>
    </source>
</evidence>
<dbReference type="PANTHER" id="PTHR24189">
    <property type="entry name" value="MYOTROPHIN"/>
    <property type="match status" value="1"/>
</dbReference>
<dbReference type="InterPro" id="IPR050745">
    <property type="entry name" value="Multifunctional_regulatory"/>
</dbReference>
<dbReference type="EMBL" id="JAUKUA010000002">
    <property type="protein sequence ID" value="KAK0724259.1"/>
    <property type="molecule type" value="Genomic_DNA"/>
</dbReference>
<dbReference type="InterPro" id="IPR002110">
    <property type="entry name" value="Ankyrin_rpt"/>
</dbReference>
<dbReference type="Pfam" id="PF12796">
    <property type="entry name" value="Ank_2"/>
    <property type="match status" value="1"/>
</dbReference>
<feature type="non-terminal residue" evidence="4">
    <location>
        <position position="91"/>
    </location>
</feature>
<keyword evidence="5" id="KW-1185">Reference proteome</keyword>
<dbReference type="PANTHER" id="PTHR24189:SF50">
    <property type="entry name" value="ANKYRIN REPEAT AND SOCS BOX PROTEIN 2"/>
    <property type="match status" value="1"/>
</dbReference>
<keyword evidence="2 3" id="KW-0040">ANK repeat</keyword>
<name>A0AA40AYD9_9PEZI</name>
<dbReference type="Proteomes" id="UP001172102">
    <property type="component" value="Unassembled WGS sequence"/>
</dbReference>
<reference evidence="4" key="1">
    <citation type="submission" date="2023-06" db="EMBL/GenBank/DDBJ databases">
        <title>Genome-scale phylogeny and comparative genomics of the fungal order Sordariales.</title>
        <authorList>
            <consortium name="Lawrence Berkeley National Laboratory"/>
            <person name="Hensen N."/>
            <person name="Bonometti L."/>
            <person name="Westerberg I."/>
            <person name="Brannstrom I.O."/>
            <person name="Guillou S."/>
            <person name="Cros-Aarteil S."/>
            <person name="Calhoun S."/>
            <person name="Haridas S."/>
            <person name="Kuo A."/>
            <person name="Mondo S."/>
            <person name="Pangilinan J."/>
            <person name="Riley R."/>
            <person name="Labutti K."/>
            <person name="Andreopoulos B."/>
            <person name="Lipzen A."/>
            <person name="Chen C."/>
            <person name="Yanf M."/>
            <person name="Daum C."/>
            <person name="Ng V."/>
            <person name="Clum A."/>
            <person name="Steindorff A."/>
            <person name="Ohm R."/>
            <person name="Martin F."/>
            <person name="Silar P."/>
            <person name="Natvig D."/>
            <person name="Lalanne C."/>
            <person name="Gautier V."/>
            <person name="Ament-Velasquez S.L."/>
            <person name="Kruys A."/>
            <person name="Hutchinson M.I."/>
            <person name="Powell A.J."/>
            <person name="Barry K."/>
            <person name="Miller A.N."/>
            <person name="Grigoriev I.V."/>
            <person name="Debuchy R."/>
            <person name="Gladieux P."/>
            <person name="Thoren M.H."/>
            <person name="Johannesson H."/>
        </authorList>
    </citation>
    <scope>NUCLEOTIDE SEQUENCE</scope>
    <source>
        <strain evidence="4">SMH4607-1</strain>
    </source>
</reference>
<dbReference type="SUPFAM" id="SSF48403">
    <property type="entry name" value="Ankyrin repeat"/>
    <property type="match status" value="1"/>
</dbReference>
<keyword evidence="1" id="KW-0677">Repeat</keyword>
<dbReference type="PROSITE" id="PS50297">
    <property type="entry name" value="ANK_REP_REGION"/>
    <property type="match status" value="1"/>
</dbReference>
<feature type="non-terminal residue" evidence="4">
    <location>
        <position position="1"/>
    </location>
</feature>
<evidence type="ECO:0000256" key="1">
    <source>
        <dbReference type="ARBA" id="ARBA00022737"/>
    </source>
</evidence>
<protein>
    <submittedName>
        <fullName evidence="4">Ankyrin repeat-containing domain protein</fullName>
    </submittedName>
</protein>
<dbReference type="PROSITE" id="PS50088">
    <property type="entry name" value="ANK_REPEAT"/>
    <property type="match status" value="1"/>
</dbReference>
<organism evidence="4 5">
    <name type="scientific">Lasiosphaeris hirsuta</name>
    <dbReference type="NCBI Taxonomy" id="260670"/>
    <lineage>
        <taxon>Eukaryota</taxon>
        <taxon>Fungi</taxon>
        <taxon>Dikarya</taxon>
        <taxon>Ascomycota</taxon>
        <taxon>Pezizomycotina</taxon>
        <taxon>Sordariomycetes</taxon>
        <taxon>Sordariomycetidae</taxon>
        <taxon>Sordariales</taxon>
        <taxon>Lasiosphaeriaceae</taxon>
        <taxon>Lasiosphaeris</taxon>
    </lineage>
</organism>
<gene>
    <name evidence="4" type="ORF">B0H67DRAFT_442761</name>
</gene>
<evidence type="ECO:0000256" key="2">
    <source>
        <dbReference type="ARBA" id="ARBA00023043"/>
    </source>
</evidence>
<evidence type="ECO:0000256" key="3">
    <source>
        <dbReference type="PROSITE-ProRule" id="PRU00023"/>
    </source>
</evidence>
<accession>A0AA40AYD9</accession>
<feature type="repeat" description="ANK" evidence="3">
    <location>
        <begin position="1"/>
        <end position="31"/>
    </location>
</feature>
<proteinExistence type="predicted"/>
<sequence>KTPLHLAVLDGDIIHTEALLKAGASPCAKDNFGKEPLHYGVEKSIAMVTLLIKHGANVNAKDTAGKEPHFFAPAGSSNVPVLRLLFEKGAK</sequence>
<dbReference type="SMART" id="SM00248">
    <property type="entry name" value="ANK"/>
    <property type="match status" value="2"/>
</dbReference>
<dbReference type="InterPro" id="IPR036770">
    <property type="entry name" value="Ankyrin_rpt-contain_sf"/>
</dbReference>
<dbReference type="Gene3D" id="1.25.40.20">
    <property type="entry name" value="Ankyrin repeat-containing domain"/>
    <property type="match status" value="2"/>
</dbReference>
<comment type="caution">
    <text evidence="4">The sequence shown here is derived from an EMBL/GenBank/DDBJ whole genome shotgun (WGS) entry which is preliminary data.</text>
</comment>
<dbReference type="AlphaFoldDB" id="A0AA40AYD9"/>